<keyword evidence="1 9" id="KW-0547">Nucleotide-binding</keyword>
<keyword evidence="2 9" id="KW-0378">Hydrolase</keyword>
<dbReference type="InterPro" id="IPR027417">
    <property type="entry name" value="P-loop_NTPase"/>
</dbReference>
<dbReference type="PROSITE" id="PS51198">
    <property type="entry name" value="UVRD_HELICASE_ATP_BIND"/>
    <property type="match status" value="1"/>
</dbReference>
<dbReference type="SUPFAM" id="SSF52540">
    <property type="entry name" value="P-loop containing nucleoside triphosphate hydrolases"/>
    <property type="match status" value="1"/>
</dbReference>
<comment type="catalytic activity">
    <reaction evidence="8">
        <text>ATP + H2O = ADP + phosphate + H(+)</text>
        <dbReference type="Rhea" id="RHEA:13065"/>
        <dbReference type="ChEBI" id="CHEBI:15377"/>
        <dbReference type="ChEBI" id="CHEBI:15378"/>
        <dbReference type="ChEBI" id="CHEBI:30616"/>
        <dbReference type="ChEBI" id="CHEBI:43474"/>
        <dbReference type="ChEBI" id="CHEBI:456216"/>
        <dbReference type="EC" id="5.6.2.4"/>
    </reaction>
</comment>
<dbReference type="AlphaFoldDB" id="A0A139SKC0"/>
<feature type="binding site" evidence="9">
    <location>
        <begin position="141"/>
        <end position="148"/>
    </location>
    <ligand>
        <name>ATP</name>
        <dbReference type="ChEBI" id="CHEBI:30616"/>
    </ligand>
</feature>
<keyword evidence="3 9" id="KW-0347">Helicase</keyword>
<evidence type="ECO:0000256" key="1">
    <source>
        <dbReference type="ARBA" id="ARBA00022741"/>
    </source>
</evidence>
<keyword evidence="10" id="KW-0472">Membrane</keyword>
<protein>
    <recommendedName>
        <fullName evidence="7">DNA 3'-5' helicase</fullName>
        <ecNumber evidence="7">5.6.2.4</ecNumber>
    </recommendedName>
</protein>
<evidence type="ECO:0000313" key="12">
    <source>
        <dbReference type="EMBL" id="KXU34937.1"/>
    </source>
</evidence>
<dbReference type="EC" id="5.6.2.4" evidence="7"/>
<evidence type="ECO:0000313" key="13">
    <source>
        <dbReference type="Proteomes" id="UP000070058"/>
    </source>
</evidence>
<evidence type="ECO:0000256" key="8">
    <source>
        <dbReference type="ARBA" id="ARBA00048988"/>
    </source>
</evidence>
<feature type="transmembrane region" description="Helical" evidence="10">
    <location>
        <begin position="12"/>
        <end position="34"/>
    </location>
</feature>
<dbReference type="GO" id="GO:0000725">
    <property type="term" value="P:recombinational repair"/>
    <property type="evidence" value="ECO:0007669"/>
    <property type="project" value="TreeGrafter"/>
</dbReference>
<dbReference type="InterPro" id="IPR000212">
    <property type="entry name" value="DNA_helicase_UvrD/REP"/>
</dbReference>
<dbReference type="GO" id="GO:0016887">
    <property type="term" value="F:ATP hydrolysis activity"/>
    <property type="evidence" value="ECO:0007669"/>
    <property type="project" value="RHEA"/>
</dbReference>
<comment type="catalytic activity">
    <reaction evidence="6">
        <text>Couples ATP hydrolysis with the unwinding of duplex DNA by translocating in the 3'-5' direction.</text>
        <dbReference type="EC" id="5.6.2.4"/>
    </reaction>
</comment>
<evidence type="ECO:0000256" key="7">
    <source>
        <dbReference type="ARBA" id="ARBA00034808"/>
    </source>
</evidence>
<organism evidence="12 13">
    <name type="scientific">Cephaloticoccus primus</name>
    <dbReference type="NCBI Taxonomy" id="1548207"/>
    <lineage>
        <taxon>Bacteria</taxon>
        <taxon>Pseudomonadati</taxon>
        <taxon>Verrucomicrobiota</taxon>
        <taxon>Opitutia</taxon>
        <taxon>Opitutales</taxon>
        <taxon>Opitutaceae</taxon>
        <taxon>Cephaloticoccus</taxon>
    </lineage>
</organism>
<dbReference type="Proteomes" id="UP000070058">
    <property type="component" value="Unassembled WGS sequence"/>
</dbReference>
<evidence type="ECO:0000256" key="9">
    <source>
        <dbReference type="PROSITE-ProRule" id="PRU00560"/>
    </source>
</evidence>
<evidence type="ECO:0000256" key="6">
    <source>
        <dbReference type="ARBA" id="ARBA00034617"/>
    </source>
</evidence>
<evidence type="ECO:0000256" key="3">
    <source>
        <dbReference type="ARBA" id="ARBA00022806"/>
    </source>
</evidence>
<keyword evidence="5" id="KW-0413">Isomerase</keyword>
<evidence type="ECO:0000256" key="10">
    <source>
        <dbReference type="SAM" id="Phobius"/>
    </source>
</evidence>
<dbReference type="GO" id="GO:0043138">
    <property type="term" value="F:3'-5' DNA helicase activity"/>
    <property type="evidence" value="ECO:0007669"/>
    <property type="project" value="UniProtKB-EC"/>
</dbReference>
<dbReference type="GO" id="GO:0003677">
    <property type="term" value="F:DNA binding"/>
    <property type="evidence" value="ECO:0007669"/>
    <property type="project" value="InterPro"/>
</dbReference>
<dbReference type="Gene3D" id="3.40.50.300">
    <property type="entry name" value="P-loop containing nucleotide triphosphate hydrolases"/>
    <property type="match status" value="3"/>
</dbReference>
<evidence type="ECO:0000256" key="5">
    <source>
        <dbReference type="ARBA" id="ARBA00023235"/>
    </source>
</evidence>
<feature type="domain" description="UvrD-like helicase ATP-binding" evidence="11">
    <location>
        <begin position="120"/>
        <end position="571"/>
    </location>
</feature>
<evidence type="ECO:0000259" key="11">
    <source>
        <dbReference type="PROSITE" id="PS51198"/>
    </source>
</evidence>
<proteinExistence type="predicted"/>
<name>A0A139SKC0_9BACT</name>
<dbReference type="RefSeq" id="WP_068630850.1">
    <property type="nucleotide sequence ID" value="NZ_LSZQ01000054.1"/>
</dbReference>
<accession>A0A139SKC0</accession>
<keyword evidence="13" id="KW-1185">Reference proteome</keyword>
<sequence length="751" mass="86658">MNINLTEPHPYLSWAAPVSILAVFIVGKVLVYYYKKIADLNNLKKGTQKIYQKLDQHNDYIKTSLVNSLIDQSLPQVRVASVQEERNKAIKEINKHKDSLNIVYLNKFLKTPNPFFKEGDSLTEEQIKSIIIDDDRNLVIAGAGSGKTRVVVNKIKYLIEHKKVKPSEILLLSFAKASVVDLNQKLGSLCSARTLHSFAYNVVRETSPVSINCVNKIEGIVHDVLQAQLRDPNNLEDFLKFYRNSFNYKSKPLAHYKSIQDLRENLDKKKITYQTNNRFGKIITDRHIKTLKGDWVRSVDEKFIADFLFTHGIEYAYEKPYPHYRDRYLPDFYLPRHNIYLEHLALGENNYPVPIIEDADKYLQGIAWKRNLHRDHNTKLIETTTHLLNKGDSSTYLKTLLDKNGIRVSQLRIDRLSGGYSQFVTSFYDRYQLSGLSLVDLEQRAAEKGEEFTHFYNFISTFIQNLEKLKETQRFLTFSDLLIKARKTYEAGKGQKFKYIILDEFQDTNRLALDLIETIYQSSEGSTLLLVGDDWQSIYSFGGSDPTLLKNYDDKFGATAKTCLTGNFRSSKEIVNLGKDFITKNPDQIPKNIESRTGITHSKVELLCTSNLESSIRNKKTDDSIFILGRYNEDEPKNLIQTLQEQGYGNVKFMTIHKSKGLEADHVYLIFSDSKWGFPSIIQDHPAFNLLKTVEEKYPHAEERRLMYVAISRAKKSFYMVYPAQGQMPNSPFAYELSDIMRQSKQQSNAN</sequence>
<dbReference type="STRING" id="1548207.AXK11_07565"/>
<dbReference type="InterPro" id="IPR014017">
    <property type="entry name" value="DNA_helicase_UvrD-like_C"/>
</dbReference>
<dbReference type="InterPro" id="IPR014016">
    <property type="entry name" value="UvrD-like_ATP-bd"/>
</dbReference>
<comment type="caution">
    <text evidence="12">The sequence shown here is derived from an EMBL/GenBank/DDBJ whole genome shotgun (WGS) entry which is preliminary data.</text>
</comment>
<evidence type="ECO:0000256" key="4">
    <source>
        <dbReference type="ARBA" id="ARBA00022840"/>
    </source>
</evidence>
<keyword evidence="10" id="KW-0812">Transmembrane</keyword>
<dbReference type="EMBL" id="LSZQ01000054">
    <property type="protein sequence ID" value="KXU34937.1"/>
    <property type="molecule type" value="Genomic_DNA"/>
</dbReference>
<keyword evidence="10" id="KW-1133">Transmembrane helix</keyword>
<evidence type="ECO:0000256" key="2">
    <source>
        <dbReference type="ARBA" id="ARBA00022801"/>
    </source>
</evidence>
<dbReference type="Pfam" id="PF13361">
    <property type="entry name" value="UvrD_C"/>
    <property type="match status" value="1"/>
</dbReference>
<gene>
    <name evidence="12" type="ORF">AXK11_07565</name>
</gene>
<dbReference type="PANTHER" id="PTHR11070">
    <property type="entry name" value="UVRD / RECB / PCRA DNA HELICASE FAMILY MEMBER"/>
    <property type="match status" value="1"/>
</dbReference>
<dbReference type="PANTHER" id="PTHR11070:SF63">
    <property type="entry name" value="DNA HELICASE IV"/>
    <property type="match status" value="1"/>
</dbReference>
<reference evidence="13" key="1">
    <citation type="submission" date="2016-02" db="EMBL/GenBank/DDBJ databases">
        <authorList>
            <person name="Sanders J.G."/>
            <person name="Lin J.Y."/>
            <person name="Wertz J.T."/>
            <person name="Russell J.A."/>
            <person name="Moreau C.S."/>
            <person name="Powell S."/>
        </authorList>
    </citation>
    <scope>NUCLEOTIDE SEQUENCE [LARGE SCALE GENOMIC DNA]</scope>
    <source>
        <strain evidence="13">CAG34</strain>
    </source>
</reference>
<dbReference type="GO" id="GO:0005524">
    <property type="term" value="F:ATP binding"/>
    <property type="evidence" value="ECO:0007669"/>
    <property type="project" value="UniProtKB-UniRule"/>
</dbReference>
<dbReference type="Pfam" id="PF00580">
    <property type="entry name" value="UvrD-helicase"/>
    <property type="match status" value="2"/>
</dbReference>
<dbReference type="Gene3D" id="3.40.91.30">
    <property type="match status" value="1"/>
</dbReference>
<keyword evidence="4 9" id="KW-0067">ATP-binding</keyword>
<dbReference type="GO" id="GO:0005829">
    <property type="term" value="C:cytosol"/>
    <property type="evidence" value="ECO:0007669"/>
    <property type="project" value="TreeGrafter"/>
</dbReference>